<evidence type="ECO:0000256" key="1">
    <source>
        <dbReference type="SAM" id="SignalP"/>
    </source>
</evidence>
<reference evidence="2 3" key="1">
    <citation type="submission" date="2012-09" db="EMBL/GenBank/DDBJ databases">
        <title>The Genome Sequence of Massilia timonae CCUG 45783.</title>
        <authorList>
            <consortium name="The Broad Institute Genome Sequencing Platform"/>
            <person name="Earl A."/>
            <person name="Ward D."/>
            <person name="Feldgarden M."/>
            <person name="Gevers D."/>
            <person name="Huys G."/>
            <person name="Walker B."/>
            <person name="Young S.K."/>
            <person name="Zeng Q."/>
            <person name="Gargeya S."/>
            <person name="Fitzgerald M."/>
            <person name="Haas B."/>
            <person name="Abouelleil A."/>
            <person name="Alvarado L."/>
            <person name="Arachchi H.M."/>
            <person name="Berlin A.M."/>
            <person name="Chapman S.B."/>
            <person name="Goldberg J."/>
            <person name="Griggs A."/>
            <person name="Gujja S."/>
            <person name="Hansen M."/>
            <person name="Howarth C."/>
            <person name="Imamovic A."/>
            <person name="Larimer J."/>
            <person name="McCowen C."/>
            <person name="Montmayeur A."/>
            <person name="Murphy C."/>
            <person name="Neiman D."/>
            <person name="Pearson M."/>
            <person name="Priest M."/>
            <person name="Roberts A."/>
            <person name="Saif S."/>
            <person name="Shea T."/>
            <person name="Sisk P."/>
            <person name="Sykes S."/>
            <person name="Wortman J."/>
            <person name="Nusbaum C."/>
            <person name="Birren B."/>
        </authorList>
    </citation>
    <scope>NUCLEOTIDE SEQUENCE [LARGE SCALE GENOMIC DNA]</scope>
    <source>
        <strain evidence="2 3">CCUG 45783</strain>
    </source>
</reference>
<feature type="chain" id="PRO_5003926358" evidence="1">
    <location>
        <begin position="21"/>
        <end position="49"/>
    </location>
</feature>
<dbReference type="EMBL" id="AGZI01000029">
    <property type="protein sequence ID" value="EKU82167.1"/>
    <property type="molecule type" value="Genomic_DNA"/>
</dbReference>
<sequence>MLNRWRLLSAVCALALTGCAAPQGQYQAPLRSVVEPLPPELRPKEKDRQ</sequence>
<organism evidence="2 3">
    <name type="scientific">Massilia timonae CCUG 45783</name>
    <dbReference type="NCBI Taxonomy" id="883126"/>
    <lineage>
        <taxon>Bacteria</taxon>
        <taxon>Pseudomonadati</taxon>
        <taxon>Pseudomonadota</taxon>
        <taxon>Betaproteobacteria</taxon>
        <taxon>Burkholderiales</taxon>
        <taxon>Oxalobacteraceae</taxon>
        <taxon>Telluria group</taxon>
        <taxon>Massilia</taxon>
    </lineage>
</organism>
<keyword evidence="1" id="KW-0732">Signal</keyword>
<gene>
    <name evidence="2" type="ORF">HMPREF9710_02478</name>
</gene>
<accession>K9DTW8</accession>
<feature type="signal peptide" evidence="1">
    <location>
        <begin position="1"/>
        <end position="20"/>
    </location>
</feature>
<proteinExistence type="predicted"/>
<dbReference type="RefSeq" id="WP_005666842.1">
    <property type="nucleotide sequence ID" value="NZ_JH992923.1"/>
</dbReference>
<dbReference type="AlphaFoldDB" id="K9DTW8"/>
<dbReference type="PROSITE" id="PS51257">
    <property type="entry name" value="PROKAR_LIPOPROTEIN"/>
    <property type="match status" value="1"/>
</dbReference>
<dbReference type="Proteomes" id="UP000009874">
    <property type="component" value="Unassembled WGS sequence"/>
</dbReference>
<comment type="caution">
    <text evidence="2">The sequence shown here is derived from an EMBL/GenBank/DDBJ whole genome shotgun (WGS) entry which is preliminary data.</text>
</comment>
<protein>
    <submittedName>
        <fullName evidence="2">Uncharacterized protein</fullName>
    </submittedName>
</protein>
<dbReference type="HOGENOM" id="CLU_3137502_0_0_4"/>
<evidence type="ECO:0000313" key="2">
    <source>
        <dbReference type="EMBL" id="EKU82167.1"/>
    </source>
</evidence>
<name>K9DTW8_9BURK</name>
<evidence type="ECO:0000313" key="3">
    <source>
        <dbReference type="Proteomes" id="UP000009874"/>
    </source>
</evidence>
<keyword evidence="3" id="KW-1185">Reference proteome</keyword>